<gene>
    <name evidence="6" type="primary">101899289</name>
    <name evidence="8 9" type="synonym">LOC101899289</name>
    <name evidence="10 11 12 13" type="synonym">LOC131804043</name>
</gene>
<dbReference type="VEuPathDB" id="VectorBase:MDOA000938"/>
<dbReference type="GO" id="GO:0005886">
    <property type="term" value="C:plasma membrane"/>
    <property type="evidence" value="ECO:0007669"/>
    <property type="project" value="TreeGrafter"/>
</dbReference>
<dbReference type="InterPro" id="IPR018499">
    <property type="entry name" value="Tetraspanin/Peripherin"/>
</dbReference>
<feature type="transmembrane region" description="Helical" evidence="5">
    <location>
        <begin position="43"/>
        <end position="65"/>
    </location>
</feature>
<evidence type="ECO:0000256" key="4">
    <source>
        <dbReference type="ARBA" id="ARBA00023136"/>
    </source>
</evidence>
<feature type="transmembrane region" description="Helical" evidence="5">
    <location>
        <begin position="72"/>
        <end position="97"/>
    </location>
</feature>
<dbReference type="RefSeq" id="XP_058982290.1">
    <property type="nucleotide sequence ID" value="XM_059126307.1"/>
</dbReference>
<comment type="subcellular location">
    <subcellularLocation>
        <location evidence="1">Membrane</location>
        <topology evidence="1">Multi-pass membrane protein</topology>
    </subcellularLocation>
</comment>
<dbReference type="KEGG" id="mde:101899289"/>
<dbReference type="EnsemblMetazoa" id="MDOA000938-RB">
    <property type="protein sequence ID" value="MDOA000938-PB"/>
    <property type="gene ID" value="MDOA000938"/>
</dbReference>
<evidence type="ECO:0000313" key="10">
    <source>
        <dbReference type="RefSeq" id="XP_058982280.1"/>
    </source>
</evidence>
<evidence type="ECO:0000313" key="9">
    <source>
        <dbReference type="RefSeq" id="XP_005179691.1"/>
    </source>
</evidence>
<evidence type="ECO:0000313" key="13">
    <source>
        <dbReference type="RefSeq" id="XP_058982290.1"/>
    </source>
</evidence>
<dbReference type="InterPro" id="IPR008952">
    <property type="entry name" value="Tetraspanin_EC2_sf"/>
</dbReference>
<dbReference type="EnsemblMetazoa" id="MDOA000938-RD">
    <property type="protein sequence ID" value="MDOA000938-PD"/>
    <property type="gene ID" value="MDOA000938"/>
</dbReference>
<dbReference type="GeneID" id="101899289"/>
<dbReference type="eggNOG" id="KOG3882">
    <property type="taxonomic scope" value="Eukaryota"/>
</dbReference>
<keyword evidence="3 5" id="KW-1133">Transmembrane helix</keyword>
<evidence type="ECO:0000313" key="7">
    <source>
        <dbReference type="Proteomes" id="UP001652621"/>
    </source>
</evidence>
<dbReference type="SUPFAM" id="SSF48652">
    <property type="entry name" value="Tetraspanin"/>
    <property type="match status" value="1"/>
</dbReference>
<evidence type="ECO:0000256" key="3">
    <source>
        <dbReference type="ARBA" id="ARBA00022989"/>
    </source>
</evidence>
<proteinExistence type="predicted"/>
<evidence type="ECO:0000313" key="8">
    <source>
        <dbReference type="RefSeq" id="XP_005179688.1"/>
    </source>
</evidence>
<name>A0A1I8M3Q5_MUSDO</name>
<evidence type="ECO:0000313" key="12">
    <source>
        <dbReference type="RefSeq" id="XP_058982285.1"/>
    </source>
</evidence>
<dbReference type="Proteomes" id="UP001652621">
    <property type="component" value="Unplaced"/>
</dbReference>
<dbReference type="RefSeq" id="XP_005179688.1">
    <property type="nucleotide sequence ID" value="XM_005179631.3"/>
</dbReference>
<dbReference type="OrthoDB" id="6239677at2759"/>
<keyword evidence="2 5" id="KW-0812">Transmembrane</keyword>
<feature type="transmembrane region" description="Helical" evidence="5">
    <location>
        <begin position="185"/>
        <end position="207"/>
    </location>
</feature>
<dbReference type="Gene3D" id="1.10.1450.10">
    <property type="entry name" value="Tetraspanin"/>
    <property type="match status" value="1"/>
</dbReference>
<keyword evidence="7" id="KW-1185">Reference proteome</keyword>
<sequence>MKMSFSIPVWKYALLTLSIVISMLCVVLISVGVITLGGAGSPLGAYTASLLGCLVFSLCTVGSFAALRESHLLSMVFAGLGVFTIVCETIFMIAFAVMKEDFMEMTKQRVEDTWQQELVKPGAMLDVQIQYECCGLNGQQDYLEKGDKLPSSCCYLGDCSDSDNIFPKGCEVMSIKFIDSQSDNLILSLVGLVAFEALGIISAYYLAKAVQARGVKSEQAVLE</sequence>
<evidence type="ECO:0000313" key="11">
    <source>
        <dbReference type="RefSeq" id="XP_058982281.1"/>
    </source>
</evidence>
<dbReference type="PANTHER" id="PTHR19282:SF544">
    <property type="entry name" value="TETRASPANIN"/>
    <property type="match status" value="1"/>
</dbReference>
<dbReference type="VEuPathDB" id="VectorBase:MDOMA2_007250"/>
<reference evidence="8 9" key="2">
    <citation type="submission" date="2025-04" db="UniProtKB">
        <authorList>
            <consortium name="RefSeq"/>
        </authorList>
    </citation>
    <scope>IDENTIFICATION</scope>
    <source>
        <strain evidence="8 9">Aabys</strain>
        <tissue evidence="10 11">Whole body</tissue>
    </source>
</reference>
<protein>
    <submittedName>
        <fullName evidence="8 9 10 11">Tetraspanin-2A</fullName>
    </submittedName>
</protein>
<accession>A0A1I8M3Q5</accession>
<dbReference type="RefSeq" id="XP_058982281.1">
    <property type="nucleotide sequence ID" value="XM_059126298.1"/>
</dbReference>
<dbReference type="VEuPathDB" id="VectorBase:MDOMA2_015396"/>
<dbReference type="EnsemblMetazoa" id="MDOA000938-RC">
    <property type="protein sequence ID" value="MDOA000938-PC"/>
    <property type="gene ID" value="MDOA000938"/>
</dbReference>
<reference evidence="6" key="1">
    <citation type="submission" date="2020-05" db="UniProtKB">
        <authorList>
            <consortium name="EnsemblMetazoa"/>
        </authorList>
    </citation>
    <scope>IDENTIFICATION</scope>
    <source>
        <strain evidence="6">Aabys</strain>
    </source>
</reference>
<evidence type="ECO:0000256" key="2">
    <source>
        <dbReference type="ARBA" id="ARBA00022692"/>
    </source>
</evidence>
<evidence type="ECO:0000256" key="5">
    <source>
        <dbReference type="SAM" id="Phobius"/>
    </source>
</evidence>
<dbReference type="RefSeq" id="XP_058982280.1">
    <property type="nucleotide sequence ID" value="XM_059126297.1"/>
</dbReference>
<dbReference type="PANTHER" id="PTHR19282">
    <property type="entry name" value="TETRASPANIN"/>
    <property type="match status" value="1"/>
</dbReference>
<dbReference type="CDD" id="cd03127">
    <property type="entry name" value="tetraspanin_LEL"/>
    <property type="match status" value="1"/>
</dbReference>
<dbReference type="RefSeq" id="XP_058982285.1">
    <property type="nucleotide sequence ID" value="XM_059126302.1"/>
</dbReference>
<feature type="transmembrane region" description="Helical" evidence="5">
    <location>
        <begin position="12"/>
        <end position="37"/>
    </location>
</feature>
<dbReference type="Pfam" id="PF00335">
    <property type="entry name" value="Tetraspanin"/>
    <property type="match status" value="1"/>
</dbReference>
<dbReference type="EnsemblMetazoa" id="MDOA000938-RA">
    <property type="protein sequence ID" value="MDOA000938-PA"/>
    <property type="gene ID" value="MDOA000938"/>
</dbReference>
<evidence type="ECO:0000256" key="1">
    <source>
        <dbReference type="ARBA" id="ARBA00004141"/>
    </source>
</evidence>
<dbReference type="AlphaFoldDB" id="A0A1I8M3Q5"/>
<dbReference type="RefSeq" id="XP_005179691.1">
    <property type="nucleotide sequence ID" value="XM_005179634.3"/>
</dbReference>
<keyword evidence="4 5" id="KW-0472">Membrane</keyword>
<evidence type="ECO:0000313" key="6">
    <source>
        <dbReference type="EnsemblMetazoa" id="MDOA000938-PD"/>
    </source>
</evidence>
<organism evidence="6">
    <name type="scientific">Musca domestica</name>
    <name type="common">House fly</name>
    <dbReference type="NCBI Taxonomy" id="7370"/>
    <lineage>
        <taxon>Eukaryota</taxon>
        <taxon>Metazoa</taxon>
        <taxon>Ecdysozoa</taxon>
        <taxon>Arthropoda</taxon>
        <taxon>Hexapoda</taxon>
        <taxon>Insecta</taxon>
        <taxon>Pterygota</taxon>
        <taxon>Neoptera</taxon>
        <taxon>Endopterygota</taxon>
        <taxon>Diptera</taxon>
        <taxon>Brachycera</taxon>
        <taxon>Muscomorpha</taxon>
        <taxon>Muscoidea</taxon>
        <taxon>Muscidae</taxon>
        <taxon>Musca</taxon>
    </lineage>
</organism>